<evidence type="ECO:0000313" key="11">
    <source>
        <dbReference type="Proteomes" id="UP000008544"/>
    </source>
</evidence>
<name>B1I4I3_DESAP</name>
<evidence type="ECO:0000256" key="8">
    <source>
        <dbReference type="ARBA" id="ARBA00026068"/>
    </source>
</evidence>
<dbReference type="eggNOG" id="COG3027">
    <property type="taxonomic scope" value="Bacteria"/>
</dbReference>
<keyword evidence="4" id="KW-0132">Cell division</keyword>
<keyword evidence="11" id="KW-1185">Reference proteome</keyword>
<dbReference type="GO" id="GO:0030428">
    <property type="term" value="C:cell septum"/>
    <property type="evidence" value="ECO:0007669"/>
    <property type="project" value="TreeGrafter"/>
</dbReference>
<dbReference type="Gene3D" id="6.10.250.790">
    <property type="match status" value="1"/>
</dbReference>
<evidence type="ECO:0000256" key="5">
    <source>
        <dbReference type="ARBA" id="ARBA00023210"/>
    </source>
</evidence>
<dbReference type="EMBL" id="CP000860">
    <property type="protein sequence ID" value="ACA59885.1"/>
    <property type="molecule type" value="Genomic_DNA"/>
</dbReference>
<protein>
    <recommendedName>
        <fullName evidence="2">Cell division protein ZapA</fullName>
    </recommendedName>
    <alternativeName>
        <fullName evidence="9">Z ring-associated protein ZapA</fullName>
    </alternativeName>
</protein>
<gene>
    <name evidence="10" type="ordered locus">Daud_1376</name>
</gene>
<dbReference type="PANTHER" id="PTHR34981">
    <property type="entry name" value="CELL DIVISION PROTEIN ZAPA"/>
    <property type="match status" value="1"/>
</dbReference>
<dbReference type="GO" id="GO:0000917">
    <property type="term" value="P:division septum assembly"/>
    <property type="evidence" value="ECO:0007669"/>
    <property type="project" value="UniProtKB-KW"/>
</dbReference>
<keyword evidence="3" id="KW-0963">Cytoplasm</keyword>
<evidence type="ECO:0000256" key="6">
    <source>
        <dbReference type="ARBA" id="ARBA00023306"/>
    </source>
</evidence>
<dbReference type="KEGG" id="dau:Daud_1376"/>
<dbReference type="Proteomes" id="UP000008544">
    <property type="component" value="Chromosome"/>
</dbReference>
<dbReference type="AlphaFoldDB" id="B1I4I3"/>
<dbReference type="HOGENOM" id="CLU_116623_4_2_9"/>
<keyword evidence="6" id="KW-0131">Cell cycle</keyword>
<comment type="function">
    <text evidence="7">Activator of cell division through the inhibition of FtsZ GTPase activity, therefore promoting FtsZ assembly into bundles of protofilaments necessary for the formation of the division Z ring. It is recruited early at mid-cell but it is not essential for cell division.</text>
</comment>
<dbReference type="PANTHER" id="PTHR34981:SF1">
    <property type="entry name" value="CELL DIVISION PROTEIN ZAPA"/>
    <property type="match status" value="1"/>
</dbReference>
<organism evidence="10 11">
    <name type="scientific">Desulforudis audaxviator (strain MP104C)</name>
    <dbReference type="NCBI Taxonomy" id="477974"/>
    <lineage>
        <taxon>Bacteria</taxon>
        <taxon>Bacillati</taxon>
        <taxon>Bacillota</taxon>
        <taxon>Clostridia</taxon>
        <taxon>Thermoanaerobacterales</taxon>
        <taxon>Candidatus Desulforudaceae</taxon>
        <taxon>Candidatus Desulforudis</taxon>
    </lineage>
</organism>
<dbReference type="RefSeq" id="WP_012302470.1">
    <property type="nucleotide sequence ID" value="NC_010424.1"/>
</dbReference>
<dbReference type="STRING" id="477974.Daud_1376"/>
<dbReference type="GO" id="GO:0032153">
    <property type="term" value="C:cell division site"/>
    <property type="evidence" value="ECO:0007669"/>
    <property type="project" value="TreeGrafter"/>
</dbReference>
<reference evidence="11" key="1">
    <citation type="submission" date="2007-10" db="EMBL/GenBank/DDBJ databases">
        <title>Complete sequence of chromosome of Desulforudis audaxviator MP104C.</title>
        <authorList>
            <person name="Copeland A."/>
            <person name="Lucas S."/>
            <person name="Lapidus A."/>
            <person name="Barry K."/>
            <person name="Glavina del Rio T."/>
            <person name="Dalin E."/>
            <person name="Tice H."/>
            <person name="Bruce D."/>
            <person name="Pitluck S."/>
            <person name="Lowry S.R."/>
            <person name="Larimer F."/>
            <person name="Land M.L."/>
            <person name="Hauser L."/>
            <person name="Kyrpides N."/>
            <person name="Ivanova N.N."/>
            <person name="Richardson P."/>
        </authorList>
    </citation>
    <scope>NUCLEOTIDE SEQUENCE [LARGE SCALE GENOMIC DNA]</scope>
    <source>
        <strain evidence="11">MP104C</strain>
    </source>
</reference>
<dbReference type="InterPro" id="IPR036192">
    <property type="entry name" value="Cell_div_ZapA-like_sf"/>
</dbReference>
<accession>B1I4I3</accession>
<reference evidence="10 11" key="2">
    <citation type="journal article" date="2008" name="Science">
        <title>Environmental genomics reveals a single-species ecosystem deep within Earth.</title>
        <authorList>
            <person name="Chivian D."/>
            <person name="Brodie E.L."/>
            <person name="Alm E.J."/>
            <person name="Culley D.E."/>
            <person name="Dehal P.S."/>
            <person name="Desantis T.Z."/>
            <person name="Gihring T.M."/>
            <person name="Lapidus A."/>
            <person name="Lin L.H."/>
            <person name="Lowry S.R."/>
            <person name="Moser D.P."/>
            <person name="Richardson P.M."/>
            <person name="Southam G."/>
            <person name="Wanger G."/>
            <person name="Pratt L.M."/>
            <person name="Andersen G.L."/>
            <person name="Hazen T.C."/>
            <person name="Brockman F.J."/>
            <person name="Arkin A.P."/>
            <person name="Onstott T.C."/>
        </authorList>
    </citation>
    <scope>NUCLEOTIDE SEQUENCE [LARGE SCALE GENOMIC DNA]</scope>
    <source>
        <strain evidence="10 11">MP104C</strain>
    </source>
</reference>
<evidence type="ECO:0000256" key="7">
    <source>
        <dbReference type="ARBA" id="ARBA00024910"/>
    </source>
</evidence>
<dbReference type="SUPFAM" id="SSF102829">
    <property type="entry name" value="Cell division protein ZapA-like"/>
    <property type="match status" value="1"/>
</dbReference>
<evidence type="ECO:0000256" key="2">
    <source>
        <dbReference type="ARBA" id="ARBA00015195"/>
    </source>
</evidence>
<comment type="subcellular location">
    <subcellularLocation>
        <location evidence="1">Cytoplasm</location>
    </subcellularLocation>
</comment>
<dbReference type="Pfam" id="PF05164">
    <property type="entry name" value="ZapA"/>
    <property type="match status" value="1"/>
</dbReference>
<evidence type="ECO:0000256" key="1">
    <source>
        <dbReference type="ARBA" id="ARBA00004496"/>
    </source>
</evidence>
<dbReference type="OrthoDB" id="9808604at2"/>
<proteinExistence type="predicted"/>
<evidence type="ECO:0000256" key="3">
    <source>
        <dbReference type="ARBA" id="ARBA00022490"/>
    </source>
</evidence>
<keyword evidence="5" id="KW-0717">Septation</keyword>
<evidence type="ECO:0000256" key="4">
    <source>
        <dbReference type="ARBA" id="ARBA00022618"/>
    </source>
</evidence>
<dbReference type="GO" id="GO:0000921">
    <property type="term" value="P:septin ring assembly"/>
    <property type="evidence" value="ECO:0007669"/>
    <property type="project" value="TreeGrafter"/>
</dbReference>
<sequence length="89" mass="10274">MAGQTNRVEVEIFGERYVLRGDRPPDYIRFIAQDVDRRVRDICNRHSRIPVTTAAVLAAVNLADELKRLQESYDGLVKMIEGEDKEKKK</sequence>
<dbReference type="GO" id="GO:0005829">
    <property type="term" value="C:cytosol"/>
    <property type="evidence" value="ECO:0007669"/>
    <property type="project" value="TreeGrafter"/>
</dbReference>
<dbReference type="GO" id="GO:0043093">
    <property type="term" value="P:FtsZ-dependent cytokinesis"/>
    <property type="evidence" value="ECO:0007669"/>
    <property type="project" value="TreeGrafter"/>
</dbReference>
<evidence type="ECO:0000256" key="9">
    <source>
        <dbReference type="ARBA" id="ARBA00033158"/>
    </source>
</evidence>
<comment type="subunit">
    <text evidence="8">Homodimer. Interacts with FtsZ.</text>
</comment>
<dbReference type="InterPro" id="IPR007838">
    <property type="entry name" value="Cell_div_ZapA-like"/>
</dbReference>
<dbReference type="InterPro" id="IPR053712">
    <property type="entry name" value="Bac_CellDiv_Activator"/>
</dbReference>
<evidence type="ECO:0000313" key="10">
    <source>
        <dbReference type="EMBL" id="ACA59885.1"/>
    </source>
</evidence>